<dbReference type="InterPro" id="IPR051450">
    <property type="entry name" value="Gfo/Idh/MocA_Oxidoreductases"/>
</dbReference>
<dbReference type="Pfam" id="PF21390">
    <property type="entry name" value="Irp3-like_C"/>
    <property type="match status" value="1"/>
</dbReference>
<dbReference type="PIRSF" id="PIRSF017494">
    <property type="entry name" value="Thiaz_red"/>
    <property type="match status" value="1"/>
</dbReference>
<dbReference type="Gene3D" id="3.30.360.10">
    <property type="entry name" value="Dihydrodipicolinate Reductase, domain 2"/>
    <property type="match status" value="1"/>
</dbReference>
<dbReference type="GO" id="GO:0000166">
    <property type="term" value="F:nucleotide binding"/>
    <property type="evidence" value="ECO:0007669"/>
    <property type="project" value="InterPro"/>
</dbReference>
<dbReference type="Proteomes" id="UP000640485">
    <property type="component" value="Unassembled WGS sequence"/>
</dbReference>
<dbReference type="InterPro" id="IPR010091">
    <property type="entry name" value="Thiazolinyl_imide_reductase"/>
</dbReference>
<dbReference type="Pfam" id="PF01408">
    <property type="entry name" value="GFO_IDH_MocA"/>
    <property type="match status" value="1"/>
</dbReference>
<evidence type="ECO:0000313" key="4">
    <source>
        <dbReference type="Proteomes" id="UP000640485"/>
    </source>
</evidence>
<protein>
    <submittedName>
        <fullName evidence="3">Gfo/Idh/MocA family oxidoreductase</fullName>
    </submittedName>
</protein>
<evidence type="ECO:0000259" key="1">
    <source>
        <dbReference type="Pfam" id="PF01408"/>
    </source>
</evidence>
<accession>A0A934SHR1</accession>
<organism evidence="3 4">
    <name type="scientific">Paracoccus caeni</name>
    <dbReference type="NCBI Taxonomy" id="657651"/>
    <lineage>
        <taxon>Bacteria</taxon>
        <taxon>Pseudomonadati</taxon>
        <taxon>Pseudomonadota</taxon>
        <taxon>Alphaproteobacteria</taxon>
        <taxon>Rhodobacterales</taxon>
        <taxon>Paracoccaceae</taxon>
        <taxon>Paracoccus</taxon>
    </lineage>
</organism>
<comment type="caution">
    <text evidence="3">The sequence shown here is derived from an EMBL/GenBank/DDBJ whole genome shotgun (WGS) entry which is preliminary data.</text>
</comment>
<dbReference type="PANTHER" id="PTHR43377:SF1">
    <property type="entry name" value="BILIVERDIN REDUCTASE A"/>
    <property type="match status" value="1"/>
</dbReference>
<feature type="domain" description="Gfo/Idh/MocA-like oxidoreductase N-terminal" evidence="1">
    <location>
        <begin position="7"/>
        <end position="123"/>
    </location>
</feature>
<dbReference type="RefSeq" id="WP_200689022.1">
    <property type="nucleotide sequence ID" value="NZ_JAEPRQ010000009.1"/>
</dbReference>
<dbReference type="PANTHER" id="PTHR43377">
    <property type="entry name" value="BILIVERDIN REDUCTASE A"/>
    <property type="match status" value="1"/>
</dbReference>
<feature type="domain" description="Thiazolinyl imine reductase-like C-terminal" evidence="2">
    <location>
        <begin position="147"/>
        <end position="255"/>
    </location>
</feature>
<dbReference type="AlphaFoldDB" id="A0A934SHR1"/>
<dbReference type="InterPro" id="IPR000683">
    <property type="entry name" value="Gfo/Idh/MocA-like_OxRdtase_N"/>
</dbReference>
<dbReference type="InterPro" id="IPR036291">
    <property type="entry name" value="NAD(P)-bd_dom_sf"/>
</dbReference>
<evidence type="ECO:0000259" key="2">
    <source>
        <dbReference type="Pfam" id="PF21390"/>
    </source>
</evidence>
<dbReference type="SUPFAM" id="SSF51735">
    <property type="entry name" value="NAD(P)-binding Rossmann-fold domains"/>
    <property type="match status" value="1"/>
</dbReference>
<evidence type="ECO:0000313" key="3">
    <source>
        <dbReference type="EMBL" id="MBK4217868.1"/>
    </source>
</evidence>
<reference evidence="3" key="1">
    <citation type="submission" date="2021-01" db="EMBL/GenBank/DDBJ databases">
        <title>Paracoccus amoyensis sp. nov., isolated from the surface seawater along the coast of Xiamen Island, China.</title>
        <authorList>
            <person name="Lyu L."/>
        </authorList>
    </citation>
    <scope>NUCLEOTIDE SEQUENCE</scope>
    <source>
        <strain evidence="3">MJ17</strain>
    </source>
</reference>
<dbReference type="InterPro" id="IPR048655">
    <property type="entry name" value="Irp3-like_C"/>
</dbReference>
<dbReference type="EMBL" id="JAEPRQ010000009">
    <property type="protein sequence ID" value="MBK4217868.1"/>
    <property type="molecule type" value="Genomic_DNA"/>
</dbReference>
<sequence>MAHPKRRAIVCGTKFGRIYLKAFTDPDLPFELAGILGQGSARTMACAERYGVPVYQKVDDLPDDIQAACVVIGSGVGGGPGADLAQALMRRGIHVLQEHPLLPAEIAACLRTAAAAKVQYHLNTHYVTLTPVRAFIAAARRMVAHGRPVFIDAACSIQVAYTLFDILGEALGGLRPWAFAAAPEWSDQLARLSASPPPYRNVEGVLAGIPMTLRVQNELDPDDPDNFSHMLHRITIGGDGGCLTLVDTHGPVIWTPRLHLPASARKTATIDEAPDSHLDLAALTAADLSSASHRHILGSVWPQGVAHALRGLHEAIETGASPMQRGQYQLAVCETWQSLTRAIGFPNLRTGTTLPPLPATSILDHPLTKVDA</sequence>
<keyword evidence="4" id="KW-1185">Reference proteome</keyword>
<dbReference type="Gene3D" id="3.40.50.720">
    <property type="entry name" value="NAD(P)-binding Rossmann-like Domain"/>
    <property type="match status" value="1"/>
</dbReference>
<name>A0A934SHR1_9RHOB</name>
<dbReference type="NCBIfam" id="TIGR01761">
    <property type="entry name" value="thiaz-red"/>
    <property type="match status" value="1"/>
</dbReference>
<gene>
    <name evidence="3" type="ORF">JJJ17_18185</name>
</gene>
<proteinExistence type="predicted"/>